<feature type="site" description="Transition state stabilizer" evidence="5">
    <location>
        <position position="136"/>
    </location>
</feature>
<keyword evidence="6" id="KW-0472">Membrane</keyword>
<dbReference type="PANTHER" id="PTHR42755">
    <property type="entry name" value="3-DEOXY-MANNO-OCTULOSONATE CYTIDYLYLTRANSFERASE"/>
    <property type="match status" value="1"/>
</dbReference>
<dbReference type="Pfam" id="PF02606">
    <property type="entry name" value="LpxK"/>
    <property type="match status" value="1"/>
</dbReference>
<keyword evidence="6" id="KW-1133">Transmembrane helix</keyword>
<reference evidence="9" key="1">
    <citation type="submission" date="2016-10" db="EMBL/GenBank/DDBJ databases">
        <authorList>
            <person name="Varghese N."/>
            <person name="Submissions S."/>
        </authorList>
    </citation>
    <scope>NUCLEOTIDE SEQUENCE [LARGE SCALE GENOMIC DNA]</scope>
    <source>
        <strain evidence="9">DSM 11005</strain>
    </source>
</reference>
<keyword evidence="2" id="KW-0067">ATP-binding</keyword>
<feature type="active site" description="Proton acceptor" evidence="4">
    <location>
        <position position="66"/>
    </location>
</feature>
<organism evidence="8 9">
    <name type="scientific">Succiniclasticum ruminis</name>
    <dbReference type="NCBI Taxonomy" id="40841"/>
    <lineage>
        <taxon>Bacteria</taxon>
        <taxon>Bacillati</taxon>
        <taxon>Bacillota</taxon>
        <taxon>Negativicutes</taxon>
        <taxon>Acidaminococcales</taxon>
        <taxon>Acidaminococcaceae</taxon>
        <taxon>Succiniclasticum</taxon>
    </lineage>
</organism>
<dbReference type="HAMAP" id="MF_00409">
    <property type="entry name" value="LpxK"/>
    <property type="match status" value="1"/>
</dbReference>
<evidence type="ECO:0000256" key="2">
    <source>
        <dbReference type="HAMAP-Rule" id="MF_00409"/>
    </source>
</evidence>
<keyword evidence="2" id="KW-0441">Lipid A biosynthesis</keyword>
<dbReference type="NCBIfam" id="TIGR00682">
    <property type="entry name" value="lpxK"/>
    <property type="match status" value="1"/>
</dbReference>
<keyword evidence="2" id="KW-0444">Lipid biosynthesis</keyword>
<feature type="binding site" evidence="2">
    <location>
        <begin position="530"/>
        <end position="537"/>
    </location>
    <ligand>
        <name>ATP</name>
        <dbReference type="ChEBI" id="CHEBI:30616"/>
    </ligand>
</feature>
<keyword evidence="9" id="KW-1185">Reference proteome</keyword>
<dbReference type="EC" id="2.7.1.130" evidence="2 3"/>
<dbReference type="PROSITE" id="PS50206">
    <property type="entry name" value="RHODANESE_3"/>
    <property type="match status" value="1"/>
</dbReference>
<evidence type="ECO:0000256" key="4">
    <source>
        <dbReference type="PIRSR" id="PIRSR639901-1"/>
    </source>
</evidence>
<dbReference type="SUPFAM" id="SSF52540">
    <property type="entry name" value="P-loop containing nucleoside triphosphate hydrolases"/>
    <property type="match status" value="1"/>
</dbReference>
<dbReference type="InterPro" id="IPR001763">
    <property type="entry name" value="Rhodanese-like_dom"/>
</dbReference>
<dbReference type="Gene3D" id="3.40.50.2000">
    <property type="entry name" value="Glycogen Phosphorylase B"/>
    <property type="match status" value="1"/>
</dbReference>
<keyword evidence="2" id="KW-0547">Nucleotide-binding</keyword>
<feature type="domain" description="Rhodanese" evidence="7">
    <location>
        <begin position="539"/>
        <end position="573"/>
    </location>
</feature>
<gene>
    <name evidence="2" type="primary">lpxK</name>
    <name evidence="8" type="ORF">SAMN04487864_101313</name>
</gene>
<sequence length="861" mass="97373">MMYILYNILGLLAFFVLILPFCIYRLLTEKGFSTRFRQSMGLIRREEIADVMNTDCIWIHGASIGEIVATSPIVKEIKKIMPERKVLVSAFTVGGYDMAKQIIPEADGYIYFPLDLPWVAESVVRRIQPGIFLPVETELWPNFLRAIRERNIAVMMVNGRISERSVKTYKYLFSIWRDMLRTVSRFCMQSSIDANYITHLGADPQKIFVTGNTKFDQTYAEVTPEDLANYKTELGLGDDAFPVIVAGSTHAPEEDFLFTAFTELRKQYPKARLVIAPRRTDRVDEIRRLSGRFGYQTGFRSELKNMKESRPKCPVVLIDTIGELGRIYAVGDMVFVGGSMTKGYGGHNVLEPAAHAKPILVGPDMLSFKDSYSLLTKAGALHTVHDARELAKELLQIAGDRFLRKQMGDASMQVIRENRGAALHTMHYLTDLLEKASVPRAYTKEYPVNTRNFNDAGGGGLKHGAAIIQYIFHLAHAPERPWYAFILLGFLRGLSYIYGFGARVNLWMYEAGILSRRKLDCCVISIGNITVGGTGKTPTAQRVAMMIKDMGYRVVILNRGYRSHWDKPLGVVSDGKKIFMTSYEAGDEAYLMAKMMPDVPIVIGKNRDVTGSYAVEKLNAEVIIMDDGYQHWQLDRDLDIVLVDTLNLFGNGNLLPRGILREPLSHLDRADMFLFTKSDQSSQLTRSSLMENIRQYNTKAPVVESIHHAKEFVEIADWYKGIQQNPIPLEELKGKKVMVFSAIGNPSSFEQNVSGCGLDIVEAIRYPDHHDYGMLEMQYIGERAAELKADALITTGKDAVKIPTEFIYFNRDIPLYVMNMDIMITRNEETFDRQLKDTVETVLKKTNRKSKAPEVKSVLST</sequence>
<keyword evidence="1 2" id="KW-0808">Transferase</keyword>
<evidence type="ECO:0000256" key="5">
    <source>
        <dbReference type="PIRSR" id="PIRSR639901-2"/>
    </source>
</evidence>
<feature type="site" description="Transition state stabilizer" evidence="5">
    <location>
        <position position="214"/>
    </location>
</feature>
<evidence type="ECO:0000256" key="1">
    <source>
        <dbReference type="ARBA" id="ARBA00022679"/>
    </source>
</evidence>
<dbReference type="GO" id="GO:0005524">
    <property type="term" value="F:ATP binding"/>
    <property type="evidence" value="ECO:0007669"/>
    <property type="project" value="UniProtKB-UniRule"/>
</dbReference>
<name>A0A1G6HXK9_9FIRM</name>
<evidence type="ECO:0000256" key="3">
    <source>
        <dbReference type="NCBIfam" id="TIGR00682"/>
    </source>
</evidence>
<dbReference type="PANTHER" id="PTHR42755:SF1">
    <property type="entry name" value="3-DEOXY-D-MANNO-OCTULOSONIC ACID TRANSFERASE, MITOCHONDRIAL-RELATED"/>
    <property type="match status" value="1"/>
</dbReference>
<comment type="catalytic activity">
    <reaction evidence="2">
        <text>a lipid A disaccharide + ATP = a lipid IVA + ADP + H(+)</text>
        <dbReference type="Rhea" id="RHEA:67840"/>
        <dbReference type="ChEBI" id="CHEBI:15378"/>
        <dbReference type="ChEBI" id="CHEBI:30616"/>
        <dbReference type="ChEBI" id="CHEBI:176343"/>
        <dbReference type="ChEBI" id="CHEBI:176425"/>
        <dbReference type="ChEBI" id="CHEBI:456216"/>
        <dbReference type="EC" id="2.7.1.130"/>
    </reaction>
</comment>
<evidence type="ECO:0000313" key="9">
    <source>
        <dbReference type="Proteomes" id="UP000198943"/>
    </source>
</evidence>
<dbReference type="Gene3D" id="3.40.50.11720">
    <property type="entry name" value="3-Deoxy-D-manno-octulosonic-acid transferase, N-terminal domain"/>
    <property type="match status" value="1"/>
</dbReference>
<dbReference type="InterPro" id="IPR003758">
    <property type="entry name" value="LpxK"/>
</dbReference>
<dbReference type="GO" id="GO:0005886">
    <property type="term" value="C:plasma membrane"/>
    <property type="evidence" value="ECO:0007669"/>
    <property type="project" value="TreeGrafter"/>
</dbReference>
<dbReference type="InterPro" id="IPR007507">
    <property type="entry name" value="Glycos_transf_N"/>
</dbReference>
<evidence type="ECO:0000259" key="7">
    <source>
        <dbReference type="PROSITE" id="PS50206"/>
    </source>
</evidence>
<accession>A0A1G6HXK9</accession>
<dbReference type="InterPro" id="IPR039901">
    <property type="entry name" value="Kdotransferase"/>
</dbReference>
<comment type="pathway">
    <text evidence="2">Glycolipid biosynthesis; lipid IV(A) biosynthesis; lipid IV(A) from (3R)-3-hydroxytetradecanoyl-[acyl-carrier-protein] and UDP-N-acetyl-alpha-D-glucosamine: step 6/6.</text>
</comment>
<dbReference type="EMBL" id="FMYW01000001">
    <property type="protein sequence ID" value="SDB98934.1"/>
    <property type="molecule type" value="Genomic_DNA"/>
</dbReference>
<feature type="transmembrane region" description="Helical" evidence="6">
    <location>
        <begin position="6"/>
        <end position="27"/>
    </location>
</feature>
<dbReference type="GO" id="GO:0009029">
    <property type="term" value="F:lipid-A 4'-kinase activity"/>
    <property type="evidence" value="ECO:0007669"/>
    <property type="project" value="UniProtKB-UniRule"/>
</dbReference>
<evidence type="ECO:0000256" key="6">
    <source>
        <dbReference type="SAM" id="Phobius"/>
    </source>
</evidence>
<proteinExistence type="inferred from homology"/>
<keyword evidence="6" id="KW-0812">Transmembrane</keyword>
<evidence type="ECO:0000313" key="8">
    <source>
        <dbReference type="EMBL" id="SDB98934.1"/>
    </source>
</evidence>
<dbReference type="Proteomes" id="UP000198943">
    <property type="component" value="Unassembled WGS sequence"/>
</dbReference>
<dbReference type="UniPathway" id="UPA00359">
    <property type="reaction ID" value="UER00482"/>
</dbReference>
<keyword evidence="2 8" id="KW-0418">Kinase</keyword>
<dbReference type="RefSeq" id="WP_256324718.1">
    <property type="nucleotide sequence ID" value="NZ_FMYW01000001.1"/>
</dbReference>
<dbReference type="SUPFAM" id="SSF53756">
    <property type="entry name" value="UDP-Glycosyltransferase/glycogen phosphorylase"/>
    <property type="match status" value="1"/>
</dbReference>
<dbReference type="InterPro" id="IPR027417">
    <property type="entry name" value="P-loop_NTPase"/>
</dbReference>
<dbReference type="AlphaFoldDB" id="A0A1G6HXK9"/>
<comment type="function">
    <text evidence="2">Transfers the gamma-phosphate of ATP to the 4'-position of a tetraacyldisaccharide 1-phosphate intermediate (termed DS-1-P) to form tetraacyldisaccharide 1,4'-bis-phosphate (lipid IVA).</text>
</comment>
<dbReference type="Pfam" id="PF04413">
    <property type="entry name" value="Glycos_transf_N"/>
    <property type="match status" value="1"/>
</dbReference>
<comment type="similarity">
    <text evidence="2">Belongs to the LpxK family.</text>
</comment>
<protein>
    <recommendedName>
        <fullName evidence="2 3">Tetraacyldisaccharide 4'-kinase</fullName>
        <ecNumber evidence="2 3">2.7.1.130</ecNumber>
    </recommendedName>
    <alternativeName>
        <fullName evidence="2">Lipid A 4'-kinase</fullName>
    </alternativeName>
</protein>
<dbReference type="GO" id="GO:0009245">
    <property type="term" value="P:lipid A biosynthetic process"/>
    <property type="evidence" value="ECO:0007669"/>
    <property type="project" value="UniProtKB-UniRule"/>
</dbReference>
<keyword evidence="2" id="KW-0443">Lipid metabolism</keyword>
<dbReference type="InterPro" id="IPR038107">
    <property type="entry name" value="Glycos_transf_N_sf"/>
</dbReference>